<feature type="transmembrane region" description="Helical" evidence="1">
    <location>
        <begin position="39"/>
        <end position="59"/>
    </location>
</feature>
<accession>X1FZJ0</accession>
<proteinExistence type="predicted"/>
<reference evidence="2" key="1">
    <citation type="journal article" date="2014" name="Front. Microbiol.">
        <title>High frequency of phylogenetically diverse reductive dehalogenase-homologous genes in deep subseafloor sedimentary metagenomes.</title>
        <authorList>
            <person name="Kawai M."/>
            <person name="Futagami T."/>
            <person name="Toyoda A."/>
            <person name="Takaki Y."/>
            <person name="Nishi S."/>
            <person name="Hori S."/>
            <person name="Arai W."/>
            <person name="Tsubouchi T."/>
            <person name="Morono Y."/>
            <person name="Uchiyama I."/>
            <person name="Ito T."/>
            <person name="Fujiyama A."/>
            <person name="Inagaki F."/>
            <person name="Takami H."/>
        </authorList>
    </citation>
    <scope>NUCLEOTIDE SEQUENCE</scope>
    <source>
        <strain evidence="2">Expedition CK06-06</strain>
    </source>
</reference>
<evidence type="ECO:0008006" key="3">
    <source>
        <dbReference type="Google" id="ProtNLM"/>
    </source>
</evidence>
<keyword evidence="1" id="KW-0812">Transmembrane</keyword>
<protein>
    <recommendedName>
        <fullName evidence="3">DUF4389 domain-containing protein</fullName>
    </recommendedName>
</protein>
<keyword evidence="1" id="KW-0472">Membrane</keyword>
<dbReference type="EMBL" id="BARU01019299">
    <property type="protein sequence ID" value="GAH51061.1"/>
    <property type="molecule type" value="Genomic_DNA"/>
</dbReference>
<evidence type="ECO:0000256" key="1">
    <source>
        <dbReference type="SAM" id="Phobius"/>
    </source>
</evidence>
<keyword evidence="1" id="KW-1133">Transmembrane helix</keyword>
<evidence type="ECO:0000313" key="2">
    <source>
        <dbReference type="EMBL" id="GAH51061.1"/>
    </source>
</evidence>
<gene>
    <name evidence="2" type="ORF">S03H2_31793</name>
</gene>
<name>X1FZJ0_9ZZZZ</name>
<dbReference type="AlphaFoldDB" id="X1FZJ0"/>
<comment type="caution">
    <text evidence="2">The sequence shown here is derived from an EMBL/GenBank/DDBJ whole genome shotgun (WGS) entry which is preliminary data.</text>
</comment>
<feature type="transmembrane region" description="Helical" evidence="1">
    <location>
        <begin position="15"/>
        <end position="33"/>
    </location>
</feature>
<organism evidence="2">
    <name type="scientific">marine sediment metagenome</name>
    <dbReference type="NCBI Taxonomy" id="412755"/>
    <lineage>
        <taxon>unclassified sequences</taxon>
        <taxon>metagenomes</taxon>
        <taxon>ecological metagenomes</taxon>
    </lineage>
</organism>
<sequence>MSYPLTLTVEYPERLSRGWVVLKLLFGGLYVGIPHGICLGLYGIAVGVVTFIAFWVILFTGKFPKGMYDFVVGYWRWSLNVGAYLSYLRDEYPPFSGEQTTYPLTLTVEYPERLSRGWVVLKLLFGWLYVGIPHWIILWLYGIVVGIITFIAFWVILFTEKYPKGMYDFDVSYMRWSTNVGAYLSLLRDEYPPFSGEQK</sequence>
<feature type="transmembrane region" description="Helical" evidence="1">
    <location>
        <begin position="138"/>
        <end position="158"/>
    </location>
</feature>
<dbReference type="InterPro" id="IPR025498">
    <property type="entry name" value="DUF4389"/>
</dbReference>
<dbReference type="Pfam" id="PF14333">
    <property type="entry name" value="DUF4389"/>
    <property type="match status" value="2"/>
</dbReference>